<evidence type="ECO:0000313" key="3">
    <source>
        <dbReference type="WBParaSite" id="HPLM_0001548901-mRNA-1"/>
    </source>
</evidence>
<dbReference type="Proteomes" id="UP000268014">
    <property type="component" value="Unassembled WGS sequence"/>
</dbReference>
<evidence type="ECO:0000313" key="2">
    <source>
        <dbReference type="Proteomes" id="UP000268014"/>
    </source>
</evidence>
<organism evidence="3">
    <name type="scientific">Haemonchus placei</name>
    <name type="common">Barber's pole worm</name>
    <dbReference type="NCBI Taxonomy" id="6290"/>
    <lineage>
        <taxon>Eukaryota</taxon>
        <taxon>Metazoa</taxon>
        <taxon>Ecdysozoa</taxon>
        <taxon>Nematoda</taxon>
        <taxon>Chromadorea</taxon>
        <taxon>Rhabditida</taxon>
        <taxon>Rhabditina</taxon>
        <taxon>Rhabditomorpha</taxon>
        <taxon>Strongyloidea</taxon>
        <taxon>Trichostrongylidae</taxon>
        <taxon>Haemonchus</taxon>
    </lineage>
</organism>
<keyword evidence="2" id="KW-1185">Reference proteome</keyword>
<proteinExistence type="predicted"/>
<evidence type="ECO:0000313" key="1">
    <source>
        <dbReference type="EMBL" id="VDO56756.1"/>
    </source>
</evidence>
<sequence>MRTLLVALRYCYLENKLLQLFGHLSTVQHLRPRNIQGRPLHIIHKSMQTLTFLAMPTRTKTHQISYNKKTYGPVIKPR</sequence>
<dbReference type="AlphaFoldDB" id="A0A0N4WUY8"/>
<accession>A0A0N4WUY8</accession>
<dbReference type="EMBL" id="UZAF01018997">
    <property type="protein sequence ID" value="VDO56756.1"/>
    <property type="molecule type" value="Genomic_DNA"/>
</dbReference>
<reference evidence="1 2" key="2">
    <citation type="submission" date="2018-11" db="EMBL/GenBank/DDBJ databases">
        <authorList>
            <consortium name="Pathogen Informatics"/>
        </authorList>
    </citation>
    <scope>NUCLEOTIDE SEQUENCE [LARGE SCALE GENOMIC DNA]</scope>
    <source>
        <strain evidence="1 2">MHpl1</strain>
    </source>
</reference>
<reference evidence="3" key="1">
    <citation type="submission" date="2017-02" db="UniProtKB">
        <authorList>
            <consortium name="WormBaseParasite"/>
        </authorList>
    </citation>
    <scope>IDENTIFICATION</scope>
</reference>
<dbReference type="WBParaSite" id="HPLM_0001548901-mRNA-1">
    <property type="protein sequence ID" value="HPLM_0001548901-mRNA-1"/>
    <property type="gene ID" value="HPLM_0001548901"/>
</dbReference>
<protein>
    <submittedName>
        <fullName evidence="3">Secreted protein</fullName>
    </submittedName>
</protein>
<name>A0A0N4WUY8_HAEPC</name>
<gene>
    <name evidence="1" type="ORF">HPLM_LOCUS15481</name>
</gene>